<evidence type="ECO:0000313" key="1">
    <source>
        <dbReference type="EMBL" id="CAA9284245.1"/>
    </source>
</evidence>
<name>A0A6J4JQA3_9CHLR</name>
<sequence>TADVSSSALPAAVEASARTHTVAMAESI</sequence>
<feature type="non-terminal residue" evidence="1">
    <location>
        <position position="1"/>
    </location>
</feature>
<proteinExistence type="predicted"/>
<protein>
    <submittedName>
        <fullName evidence="1">Uncharacterized protein</fullName>
    </submittedName>
</protein>
<accession>A0A6J4JQA3</accession>
<dbReference type="EMBL" id="CADCTR010001164">
    <property type="protein sequence ID" value="CAA9284245.1"/>
    <property type="molecule type" value="Genomic_DNA"/>
</dbReference>
<reference evidence="1" key="1">
    <citation type="submission" date="2020-02" db="EMBL/GenBank/DDBJ databases">
        <authorList>
            <person name="Meier V. D."/>
        </authorList>
    </citation>
    <scope>NUCLEOTIDE SEQUENCE</scope>
    <source>
        <strain evidence="1">AVDCRST_MAG93</strain>
    </source>
</reference>
<dbReference type="AlphaFoldDB" id="A0A6J4JQA3"/>
<gene>
    <name evidence="1" type="ORF">AVDCRST_MAG93-3413</name>
</gene>
<organism evidence="1">
    <name type="scientific">uncultured Chloroflexia bacterium</name>
    <dbReference type="NCBI Taxonomy" id="1672391"/>
    <lineage>
        <taxon>Bacteria</taxon>
        <taxon>Bacillati</taxon>
        <taxon>Chloroflexota</taxon>
        <taxon>Chloroflexia</taxon>
        <taxon>environmental samples</taxon>
    </lineage>
</organism>